<dbReference type="Gene3D" id="3.20.20.80">
    <property type="entry name" value="Glycosidases"/>
    <property type="match status" value="1"/>
</dbReference>
<keyword evidence="3" id="KW-0732">Signal</keyword>
<dbReference type="Proteomes" id="UP000003560">
    <property type="component" value="Unassembled WGS sequence"/>
</dbReference>
<dbReference type="Gene3D" id="2.60.120.870">
    <property type="match status" value="2"/>
</dbReference>
<dbReference type="Gene3D" id="2.60.40.1180">
    <property type="entry name" value="Golgi alpha-mannosidase II"/>
    <property type="match status" value="1"/>
</dbReference>
<dbReference type="GO" id="GO:0030246">
    <property type="term" value="F:carbohydrate binding"/>
    <property type="evidence" value="ECO:0007669"/>
    <property type="project" value="InterPro"/>
</dbReference>
<dbReference type="Gene3D" id="2.60.120.260">
    <property type="entry name" value="Galactose-binding domain-like"/>
    <property type="match status" value="2"/>
</dbReference>
<reference evidence="8 9" key="2">
    <citation type="submission" date="2008-10" db="EMBL/GenBank/DDBJ databases">
        <authorList>
            <person name="Fulton L."/>
            <person name="Clifton S."/>
            <person name="Fulton B."/>
            <person name="Xu J."/>
            <person name="Minx P."/>
            <person name="Pepin K.H."/>
            <person name="Johnson M."/>
            <person name="Thiruvilangam P."/>
            <person name="Bhonagiri V."/>
            <person name="Nash W.E."/>
            <person name="Mardis E.R."/>
            <person name="Wilson R.K."/>
        </authorList>
    </citation>
    <scope>NUCLEOTIDE SEQUENCE [LARGE SCALE GENOMIC DNA]</scope>
    <source>
        <strain evidence="8 9">DSM 13279</strain>
    </source>
</reference>
<dbReference type="InterPro" id="IPR019931">
    <property type="entry name" value="LPXTG_anchor"/>
</dbReference>
<dbReference type="EMBL" id="ABXJ01000060">
    <property type="protein sequence ID" value="EEA90733.1"/>
    <property type="molecule type" value="Genomic_DNA"/>
</dbReference>
<dbReference type="Pfam" id="PF21466">
    <property type="entry name" value="GH101_dom-5"/>
    <property type="match status" value="1"/>
</dbReference>
<proteinExistence type="predicted"/>
<feature type="region of interest" description="Disordered" evidence="5">
    <location>
        <begin position="1559"/>
        <end position="1621"/>
    </location>
</feature>
<name>B6GAI0_9ACTN</name>
<reference evidence="8 9" key="1">
    <citation type="submission" date="2008-10" db="EMBL/GenBank/DDBJ databases">
        <title>Draft genome sequence of Collinsella stercoris (DSM 13279).</title>
        <authorList>
            <person name="Sudarsanam P."/>
            <person name="Ley R."/>
            <person name="Guruge J."/>
            <person name="Turnbaugh P.J."/>
            <person name="Mahowald M."/>
            <person name="Liep D."/>
            <person name="Gordon J."/>
        </authorList>
    </citation>
    <scope>NUCLEOTIDE SEQUENCE [LARGE SCALE GENOMIC DNA]</scope>
    <source>
        <strain evidence="8 9">DSM 13279</strain>
    </source>
</reference>
<dbReference type="Gene3D" id="2.60.40.1120">
    <property type="entry name" value="Carboxypeptidase-like, regulatory domain"/>
    <property type="match status" value="1"/>
</dbReference>
<dbReference type="Gene3D" id="2.70.98.10">
    <property type="match status" value="1"/>
</dbReference>
<dbReference type="InterPro" id="IPR013780">
    <property type="entry name" value="Glyco_hydro_b"/>
</dbReference>
<sequence>MAAPSVSKQTVGHLVSGSGNGNGHFGGDKPEAFVLSDTTQGDKPMGVEFTLASEPAKSRARVVAKYVDDNNWAYVGYDAGNSWFIEWKNNGSSSYAGLTGLPNVGKGQAATVTISHEGERIDVTVNDKKASATSADFAAVMQKEGKVGMGAGTFGDAITDVTFRNVQMGDTTVNDFAKWTLYRDKVEGQSWNPAEEVTLGRKWIQIAGGKNNGGGHEYGDPNSAAPALLLNKTTKVEAAKSVDLAIVPVTDDVNFGVFYTYVDNDNWVYIGYDKSSGWYCQWEVNGAGQYPAFDGNLPKPVKGEELKLSLNVSNENVSITVNGRKAQKSLQEVGNFVAAQSGKGMMGVKVNGQTSLKFADAAIGGQDVMEDTWGWAAEREGQQMSVSYVNLAAVRGIVTDVAGAPISGATVRIGSVAAKTDEQGAYLMDEVEVGTKSATVMAAGYQAVNQEVDVENLGDEANVFDFKLEKKAEIDLSKYQTIASDKMKVYVSETFPQPVRYELKGNLAGKFFRGQESDLSKLKINGKEITPKVTSKLAGDTATYVLDIDPVEGMAVDANVTVELKVEGTTLSWKVTKIEKADNSAALESIDLSGMNLLSLDMVDGGQGFAGAKMSTNVALSGDSFYSFDGTFNPDSQQGFMYGILSNKDLSAGIFSNSEKEKDERITLNSGLDTMGLASSVWYYEHGDAEAQKYVASHDDVQLPTSELPWVKVAISEGDTNDDQVIDWNDGANAIRPSLNVPYGSEAIKDLVSYRIVMNFGSEVTNPYALTADNVKKVALITDGLPQALLLKGYGNEGHDSANSEYADISSKEGGTQGFRDLIEIAHQYNTEVGIHVNAQEAYAESKSFNERMIQGQGTGWGWMDQSIVIDKLWDLGSNARWNRFVQLYDRINGTSFANKNFEKGEYVGDPAVTGASAASLDELRKDAATCDNNMDFIYLDVWYEDAWETRRIAEQINALGWRFSTEFPNEGEYNSTWSHWATEVQYGGSTLKGINSDIVRFLRNDQRDISPNNAPSKGGVMDNPLLGGWSEEGFEGWGNENDFNAYINTTFTENLPTRFLQHYQVVDWDVYTGAEGDKSPVANHEKQIVLTNEAGDKVVVTRKTEQRDDSICERVITLNGAKVLEDGAYLLPWEQDGEKKLYHYNVDGGSTTWDLPAEFNGGVLYKLTDQGREKVQDVAGGTVTIDAEAKTPYIIVKADSSAKTADEMNFGEGTGVVDPGFNTYAEGEQLNAEAWSGDIEDASVTVKHAPTGDQRLTIADPAKDVAVTTQLSGLEPGKTYVAELYIANESDAKATVTVASGKSKAARSMTRSVSQNYTASDQRQSSNLGDSYMTRMYVKFTADAKTADLTISRAGGEGSTYVDNIRFVENDKFPVQDEQGNYMQDFENAVSGLYPFVIGPSSHGGDAVAHLSERNGEFTQTGWKNKEVDDAIDGNWSLKYHDGRKGLLYQTTPQNILFEPGKKYIVEFDYQAGSAATGYQMIVGDGDVADKTSYTVPTEFLPVTFKDGVQTTAHIKMEVTGAESGQTWIGLYSAGNKGDTKVGAGDFVLDNFKVTSVDNGGDNGGDNQGGNGDNQGGNGDNQGGNGNGQNGNGNGQGGNGDNQGGSAQKPSKPQGGLPQTGDTALLPVVGVAIVGVALIAGGVYAARKRRS</sequence>
<dbReference type="InterPro" id="IPR014718">
    <property type="entry name" value="GH-type_carb-bd"/>
</dbReference>
<keyword evidence="1" id="KW-0134">Cell wall</keyword>
<evidence type="ECO:0000313" key="8">
    <source>
        <dbReference type="EMBL" id="EEA90733.1"/>
    </source>
</evidence>
<dbReference type="eggNOG" id="COG0366">
    <property type="taxonomic scope" value="Bacteria"/>
</dbReference>
<dbReference type="InterPro" id="IPR049314">
    <property type="entry name" value="GH101_dom-5"/>
</dbReference>
<dbReference type="RefSeq" id="WP_006720733.1">
    <property type="nucleotide sequence ID" value="NZ_CP085935.1"/>
</dbReference>
<feature type="compositionally biased region" description="Polar residues" evidence="5">
    <location>
        <begin position="1"/>
        <end position="10"/>
    </location>
</feature>
<dbReference type="GeneID" id="98001963"/>
<dbReference type="STRING" id="445975.COLSTE_01079"/>
<accession>B6GAI0</accession>
<dbReference type="InterPro" id="IPR040633">
    <property type="entry name" value="Gal_mutarotas_3"/>
</dbReference>
<evidence type="ECO:0000259" key="7">
    <source>
        <dbReference type="PROSITE" id="PS50847"/>
    </source>
</evidence>
<dbReference type="Pfam" id="PF13620">
    <property type="entry name" value="CarboxypepD_reg"/>
    <property type="match status" value="1"/>
</dbReference>
<dbReference type="NCBIfam" id="TIGR01167">
    <property type="entry name" value="LPXTG_anchor"/>
    <property type="match status" value="1"/>
</dbReference>
<feature type="transmembrane region" description="Helical" evidence="6">
    <location>
        <begin position="1625"/>
        <end position="1647"/>
    </location>
</feature>
<evidence type="ECO:0000256" key="3">
    <source>
        <dbReference type="ARBA" id="ARBA00022729"/>
    </source>
</evidence>
<dbReference type="CDD" id="cd14244">
    <property type="entry name" value="GH_101_like"/>
    <property type="match status" value="1"/>
</dbReference>
<dbReference type="GO" id="GO:0033926">
    <property type="term" value="F:endo-alpha-N-acetylgalactosaminidase activity"/>
    <property type="evidence" value="ECO:0007669"/>
    <property type="project" value="InterPro"/>
</dbReference>
<feature type="region of interest" description="Disordered" evidence="5">
    <location>
        <begin position="1"/>
        <end position="29"/>
    </location>
</feature>
<feature type="compositionally biased region" description="Gly residues" evidence="5">
    <location>
        <begin position="1562"/>
        <end position="1604"/>
    </location>
</feature>
<dbReference type="SUPFAM" id="SSF49464">
    <property type="entry name" value="Carboxypeptidase regulatory domain-like"/>
    <property type="match status" value="1"/>
</dbReference>
<dbReference type="HOGENOM" id="CLU_001526_0_0_11"/>
<dbReference type="InterPro" id="IPR040502">
    <property type="entry name" value="GH101_dom-6"/>
</dbReference>
<dbReference type="Pfam" id="PF18080">
    <property type="entry name" value="Gal_mutarotas_3"/>
    <property type="match status" value="1"/>
</dbReference>
<keyword evidence="2" id="KW-0964">Secreted</keyword>
<keyword evidence="6" id="KW-0812">Transmembrane</keyword>
<evidence type="ECO:0000256" key="2">
    <source>
        <dbReference type="ARBA" id="ARBA00022525"/>
    </source>
</evidence>
<comment type="caution">
    <text evidence="8">The sequence shown here is derived from an EMBL/GenBank/DDBJ whole genome shotgun (WGS) entry which is preliminary data.</text>
</comment>
<evidence type="ECO:0000256" key="5">
    <source>
        <dbReference type="SAM" id="MobiDB-lite"/>
    </source>
</evidence>
<dbReference type="Pfam" id="PF12905">
    <property type="entry name" value="Glyco_hydro_101"/>
    <property type="match status" value="2"/>
</dbReference>
<keyword evidence="6" id="KW-1133">Transmembrane helix</keyword>
<evidence type="ECO:0000313" key="9">
    <source>
        <dbReference type="Proteomes" id="UP000003560"/>
    </source>
</evidence>
<keyword evidence="6" id="KW-0472">Membrane</keyword>
<dbReference type="Pfam" id="PF17974">
    <property type="entry name" value="GalBD_like"/>
    <property type="match status" value="1"/>
</dbReference>
<protein>
    <submittedName>
        <fullName evidence="8">LPXTG-motif cell wall anchor domain protein</fullName>
    </submittedName>
</protein>
<dbReference type="InterPro" id="IPR025706">
    <property type="entry name" value="Endoa_GalNAc"/>
</dbReference>
<gene>
    <name evidence="8" type="ORF">COLSTE_01079</name>
</gene>
<organism evidence="8 9">
    <name type="scientific">Collinsella stercoris DSM 13279</name>
    <dbReference type="NCBI Taxonomy" id="445975"/>
    <lineage>
        <taxon>Bacteria</taxon>
        <taxon>Bacillati</taxon>
        <taxon>Actinomycetota</taxon>
        <taxon>Coriobacteriia</taxon>
        <taxon>Coriobacteriales</taxon>
        <taxon>Coriobacteriaceae</taxon>
        <taxon>Collinsella</taxon>
    </lineage>
</organism>
<dbReference type="InterPro" id="IPR040575">
    <property type="entry name" value="GH101_N"/>
</dbReference>
<dbReference type="Pfam" id="PF17995">
    <property type="entry name" value="GH101_N"/>
    <property type="match status" value="2"/>
</dbReference>
<keyword evidence="4" id="KW-0572">Peptidoglycan-anchor</keyword>
<dbReference type="InterPro" id="IPR035364">
    <property type="entry name" value="Beta_sandwich_GH101"/>
</dbReference>
<evidence type="ECO:0000256" key="4">
    <source>
        <dbReference type="ARBA" id="ARBA00023088"/>
    </source>
</evidence>
<dbReference type="PROSITE" id="PS50847">
    <property type="entry name" value="GRAM_POS_ANCHORING"/>
    <property type="match status" value="1"/>
</dbReference>
<feature type="domain" description="Gram-positive cocci surface proteins LPxTG" evidence="7">
    <location>
        <begin position="1618"/>
        <end position="1652"/>
    </location>
</feature>
<evidence type="ECO:0000256" key="6">
    <source>
        <dbReference type="SAM" id="Phobius"/>
    </source>
</evidence>
<evidence type="ECO:0000256" key="1">
    <source>
        <dbReference type="ARBA" id="ARBA00022512"/>
    </source>
</evidence>
<dbReference type="InterPro" id="IPR008969">
    <property type="entry name" value="CarboxyPept-like_regulatory"/>
</dbReference>
<dbReference type="Pfam" id="PF17451">
    <property type="entry name" value="Glyco_hyd_101C"/>
    <property type="match status" value="1"/>
</dbReference>
<keyword evidence="9" id="KW-1185">Reference proteome</keyword>